<name>A0ABN2H5B8_9ACTN</name>
<dbReference type="PANTHER" id="PTHR43135">
    <property type="entry name" value="ALPHA-D-RIBOSE 1-METHYLPHOSPHONATE 5-TRIPHOSPHATE DIPHOSPHATASE"/>
    <property type="match status" value="1"/>
</dbReference>
<evidence type="ECO:0000313" key="3">
    <source>
        <dbReference type="Proteomes" id="UP001500618"/>
    </source>
</evidence>
<comment type="caution">
    <text evidence="2">The sequence shown here is derived from an EMBL/GenBank/DDBJ whole genome shotgun (WGS) entry which is preliminary data.</text>
</comment>
<dbReference type="Gene3D" id="3.20.20.140">
    <property type="entry name" value="Metal-dependent hydrolases"/>
    <property type="match status" value="1"/>
</dbReference>
<dbReference type="InterPro" id="IPR006680">
    <property type="entry name" value="Amidohydro-rel"/>
</dbReference>
<keyword evidence="3" id="KW-1185">Reference proteome</keyword>
<proteinExistence type="predicted"/>
<dbReference type="InterPro" id="IPR011059">
    <property type="entry name" value="Metal-dep_hydrolase_composite"/>
</dbReference>
<evidence type="ECO:0000313" key="2">
    <source>
        <dbReference type="EMBL" id="GAA1682235.1"/>
    </source>
</evidence>
<sequence length="358" mass="37860">MMALRVRAVALPAERERDLYVVGDRLTFEPVASAETVVRSGWAVPGLVDAHCHIGLLPQGFVDSVSVAKDLAMVNRAAGALTIRDAGSPFSYAELDNDPDMPRLLRAGRHIAPPKRYIPRLAVDTTGLQLAATVAEQARAGNGWVKLVGDWIDREAGDLGPTYDRESLTAAVKAAHDAGARITVHTFSEAALPDLLDAGLDCIEHGTGLSTDLLNKMASVGTALVPTMINIETFGDIADKAQQKFPAYADHMRRLRDGFPAVVAAAYEAGVQIFAGTDAGGGIAHGLIGQEIQRLHAAGMSAVDALAAGSWRARDWLGLPGLVEGGLADLVVYDTDPRQDLGVLATPSRIILRGRVIA</sequence>
<feature type="domain" description="Amidohydrolase-related" evidence="1">
    <location>
        <begin position="43"/>
        <end position="346"/>
    </location>
</feature>
<dbReference type="InterPro" id="IPR051781">
    <property type="entry name" value="Metallo-dep_Hydrolase"/>
</dbReference>
<gene>
    <name evidence="2" type="ORF">GCM10009765_34300</name>
</gene>
<protein>
    <submittedName>
        <fullName evidence="2">Amidohydrolase family protein</fullName>
    </submittedName>
</protein>
<evidence type="ECO:0000259" key="1">
    <source>
        <dbReference type="Pfam" id="PF01979"/>
    </source>
</evidence>
<dbReference type="InterPro" id="IPR032466">
    <property type="entry name" value="Metal_Hydrolase"/>
</dbReference>
<organism evidence="2 3">
    <name type="scientific">Fodinicola feengrottensis</name>
    <dbReference type="NCBI Taxonomy" id="435914"/>
    <lineage>
        <taxon>Bacteria</taxon>
        <taxon>Bacillati</taxon>
        <taxon>Actinomycetota</taxon>
        <taxon>Actinomycetes</taxon>
        <taxon>Mycobacteriales</taxon>
        <taxon>Fodinicola</taxon>
    </lineage>
</organism>
<reference evidence="2 3" key="1">
    <citation type="journal article" date="2019" name="Int. J. Syst. Evol. Microbiol.">
        <title>The Global Catalogue of Microorganisms (GCM) 10K type strain sequencing project: providing services to taxonomists for standard genome sequencing and annotation.</title>
        <authorList>
            <consortium name="The Broad Institute Genomics Platform"/>
            <consortium name="The Broad Institute Genome Sequencing Center for Infectious Disease"/>
            <person name="Wu L."/>
            <person name="Ma J."/>
        </authorList>
    </citation>
    <scope>NUCLEOTIDE SEQUENCE [LARGE SCALE GENOMIC DNA]</scope>
    <source>
        <strain evidence="2 3">JCM 14718</strain>
    </source>
</reference>
<dbReference type="PANTHER" id="PTHR43135:SF4">
    <property type="entry name" value="AMIDOHYDROLASE-RELATED DOMAIN-CONTAINING PROTEIN"/>
    <property type="match status" value="1"/>
</dbReference>
<dbReference type="EMBL" id="BAAANY010000010">
    <property type="protein sequence ID" value="GAA1682235.1"/>
    <property type="molecule type" value="Genomic_DNA"/>
</dbReference>
<dbReference type="Proteomes" id="UP001500618">
    <property type="component" value="Unassembled WGS sequence"/>
</dbReference>
<dbReference type="Pfam" id="PF01979">
    <property type="entry name" value="Amidohydro_1"/>
    <property type="match status" value="1"/>
</dbReference>
<dbReference type="SUPFAM" id="SSF51556">
    <property type="entry name" value="Metallo-dependent hydrolases"/>
    <property type="match status" value="1"/>
</dbReference>
<accession>A0ABN2H5B8</accession>
<dbReference type="Gene3D" id="2.30.40.10">
    <property type="entry name" value="Urease, subunit C, domain 1"/>
    <property type="match status" value="1"/>
</dbReference>